<keyword evidence="2" id="KW-1185">Reference proteome</keyword>
<dbReference type="STRING" id="454.Lisr_0415"/>
<proteinExistence type="predicted"/>
<sequence>MIMKNTGDYTGYSETGIEEAIQNALEKAGEPARFEVIETLGAQDQMDRRHYQVTLKTFTE</sequence>
<reference evidence="1 2" key="1">
    <citation type="submission" date="2015-11" db="EMBL/GenBank/DDBJ databases">
        <title>Genomic analysis of 38 Legionella species identifies large and diverse effector repertoires.</title>
        <authorList>
            <person name="Burstein D."/>
            <person name="Amaro F."/>
            <person name="Zusman T."/>
            <person name="Lifshitz Z."/>
            <person name="Cohen O."/>
            <person name="Gilbert J.A."/>
            <person name="Pupko T."/>
            <person name="Shuman H.A."/>
            <person name="Segal G."/>
        </authorList>
    </citation>
    <scope>NUCLEOTIDE SEQUENCE [LARGE SCALE GENOMIC DNA]</scope>
    <source>
        <strain evidence="1 2">Bercovier 4</strain>
    </source>
</reference>
<name>A0A0W0WJU6_9GAMM</name>
<dbReference type="SUPFAM" id="SSF89807">
    <property type="entry name" value="Dodecin-like"/>
    <property type="match status" value="1"/>
</dbReference>
<evidence type="ECO:0000313" key="2">
    <source>
        <dbReference type="Proteomes" id="UP000054761"/>
    </source>
</evidence>
<evidence type="ECO:0000313" key="1">
    <source>
        <dbReference type="EMBL" id="KTD32605.1"/>
    </source>
</evidence>
<gene>
    <name evidence="1" type="ORF">Lisr_0415</name>
</gene>
<dbReference type="InterPro" id="IPR025543">
    <property type="entry name" value="Dodecin-like"/>
</dbReference>
<evidence type="ECO:0008006" key="3">
    <source>
        <dbReference type="Google" id="ProtNLM"/>
    </source>
</evidence>
<dbReference type="PATRIC" id="fig|454.4.peg.436"/>
<accession>A0A0W0WJU6</accession>
<protein>
    <recommendedName>
        <fullName evidence="3">Dodecin domain-containing protein</fullName>
    </recommendedName>
</protein>
<dbReference type="InterPro" id="IPR009923">
    <property type="entry name" value="Dodecin"/>
</dbReference>
<dbReference type="InterPro" id="IPR036694">
    <property type="entry name" value="Dodecin-like_sf"/>
</dbReference>
<dbReference type="Proteomes" id="UP000054761">
    <property type="component" value="Unassembled WGS sequence"/>
</dbReference>
<organism evidence="1 2">
    <name type="scientific">Legionella israelensis</name>
    <dbReference type="NCBI Taxonomy" id="454"/>
    <lineage>
        <taxon>Bacteria</taxon>
        <taxon>Pseudomonadati</taxon>
        <taxon>Pseudomonadota</taxon>
        <taxon>Gammaproteobacteria</taxon>
        <taxon>Legionellales</taxon>
        <taxon>Legionellaceae</taxon>
        <taxon>Legionella</taxon>
    </lineage>
</organism>
<dbReference type="Gene3D" id="3.30.1660.10">
    <property type="entry name" value="Flavin-binding protein dodecin"/>
    <property type="match status" value="1"/>
</dbReference>
<dbReference type="Pfam" id="PF07311">
    <property type="entry name" value="Dodecin"/>
    <property type="match status" value="1"/>
</dbReference>
<dbReference type="AlphaFoldDB" id="A0A0W0WJU6"/>
<comment type="caution">
    <text evidence="1">The sequence shown here is derived from an EMBL/GenBank/DDBJ whole genome shotgun (WGS) entry which is preliminary data.</text>
</comment>
<dbReference type="EMBL" id="LNYH01000012">
    <property type="protein sequence ID" value="KTD32605.1"/>
    <property type="molecule type" value="Genomic_DNA"/>
</dbReference>